<dbReference type="InParanoid" id="Q9RVW8"/>
<dbReference type="PATRIC" id="fig|243230.17.peg.1089"/>
<evidence type="ECO:0000256" key="1">
    <source>
        <dbReference type="SAM" id="MobiDB-lite"/>
    </source>
</evidence>
<evidence type="ECO:0000313" key="4">
    <source>
        <dbReference type="Proteomes" id="UP000002524"/>
    </source>
</evidence>
<dbReference type="EMBL" id="AE000513">
    <property type="protein sequence ID" value="AAF10486.1"/>
    <property type="molecule type" value="Genomic_DNA"/>
</dbReference>
<reference evidence="3 4" key="1">
    <citation type="journal article" date="1999" name="Science">
        <title>Genome sequence of the radioresistant bacterium Deinococcus radiodurans R1.</title>
        <authorList>
            <person name="White O."/>
            <person name="Eisen J.A."/>
            <person name="Heidelberg J.F."/>
            <person name="Hickey E.K."/>
            <person name="Peterson J.D."/>
            <person name="Dodson R.J."/>
            <person name="Haft D.H."/>
            <person name="Gwinn M.L."/>
            <person name="Nelson W.C."/>
            <person name="Richardson D.L."/>
            <person name="Moffat K.S."/>
            <person name="Qin H."/>
            <person name="Jiang L."/>
            <person name="Pamphile W."/>
            <person name="Crosby M."/>
            <person name="Shen M."/>
            <person name="Vamathevan J.J."/>
            <person name="Lam P."/>
            <person name="McDonald L."/>
            <person name="Utterback T."/>
            <person name="Zalewski C."/>
            <person name="Makarova K.S."/>
            <person name="Aravind L."/>
            <person name="Daly M.J."/>
            <person name="Minton K.W."/>
            <person name="Fleischmann R.D."/>
            <person name="Ketchum K.A."/>
            <person name="Nelson K.E."/>
            <person name="Salzberg S."/>
            <person name="Smith H.O."/>
            <person name="Venter J.C."/>
            <person name="Fraser C.M."/>
        </authorList>
    </citation>
    <scope>NUCLEOTIDE SEQUENCE [LARGE SCALE GENOMIC DNA]</scope>
    <source>
        <strain evidence="4">ATCC 13939 / DSM 20539 / JCM 16871 / LMG 4051 / NBRC 15346 / NCIMB 9279 / R1 / VKM B-1422</strain>
    </source>
</reference>
<name>Q9RVW8_DEIRA</name>
<evidence type="ECO:0000313" key="3">
    <source>
        <dbReference type="EMBL" id="AAF10486.1"/>
    </source>
</evidence>
<keyword evidence="2" id="KW-1133">Transmembrane helix</keyword>
<dbReference type="HOGENOM" id="CLU_525535_0_0_0"/>
<dbReference type="PaxDb" id="243230-DR_0903"/>
<gene>
    <name evidence="3" type="ordered locus">DR_0903</name>
</gene>
<feature type="compositionally biased region" description="Low complexity" evidence="1">
    <location>
        <begin position="164"/>
        <end position="244"/>
    </location>
</feature>
<sequence>MSTVPASAPGTPQTPPATGTTTTTTSTTTTQTTAQPGQPATRASDLAGLLWLNPGATSLSQGQETVLRYRATGGLPLDGAQLLLPAGLTGFTAALERQPGASEFAVRVQRSADSASDAALANTLPGGLLTPRLLLPTGQVINLTPLQVAGLASSGAGNTVLPVGPASGAAPTTNGTTAGTTTPSAGTDGQTTTPPTATTQNPATQPPNVQTPNAQSTNTQAPTDQNTATQAPQTQNSQAQNAQTQTQTQRFPWWILLLLALLGLIALIVRRGMQGATGTKTMAAAAVKGNRPPPTTVRNARTVIAPVPVPVAATPAAPAAPSRVEGLHYRDDRTLALVGLDGEVRGIPTPLAGAFDLGQVSRAADLRGLRAEQVTGGLELIQIPDDLLVAQNTHLLASGDLVVPGTLLSVIPTAAGVRSSLGSLTGLGRPLMLRANGAQLEITGPYGDHLLSLTPGILDLGETLEAPALRGLKLSTRGYHIMLTDLPQGVTLTNAADQTPIRAGMYLPERTGLLLRGL</sequence>
<evidence type="ECO:0000256" key="2">
    <source>
        <dbReference type="SAM" id="Phobius"/>
    </source>
</evidence>
<keyword evidence="2" id="KW-0812">Transmembrane</keyword>
<accession>Q9RVW8</accession>
<keyword evidence="2" id="KW-0472">Membrane</keyword>
<dbReference type="Proteomes" id="UP000002524">
    <property type="component" value="Chromosome 1"/>
</dbReference>
<keyword evidence="4" id="KW-1185">Reference proteome</keyword>
<dbReference type="OrthoDB" id="54366at2"/>
<protein>
    <submittedName>
        <fullName evidence="3">Uncharacterized protein</fullName>
    </submittedName>
</protein>
<proteinExistence type="predicted"/>
<feature type="region of interest" description="Disordered" evidence="1">
    <location>
        <begin position="1"/>
        <end position="41"/>
    </location>
</feature>
<dbReference type="PIR" id="F75460">
    <property type="entry name" value="F75460"/>
</dbReference>
<dbReference type="EnsemblBacteria" id="AAF10486">
    <property type="protein sequence ID" value="AAF10486"/>
    <property type="gene ID" value="DR_0903"/>
</dbReference>
<feature type="region of interest" description="Disordered" evidence="1">
    <location>
        <begin position="162"/>
        <end position="244"/>
    </location>
</feature>
<dbReference type="AlphaFoldDB" id="Q9RVW8"/>
<dbReference type="KEGG" id="dra:DR_0903"/>
<dbReference type="STRING" id="243230.DR_0903"/>
<organism evidence="3 4">
    <name type="scientific">Deinococcus radiodurans (strain ATCC 13939 / DSM 20539 / JCM 16871 / CCUG 27074 / LMG 4051 / NBRC 15346 / NCIMB 9279 / VKM B-1422 / R1)</name>
    <dbReference type="NCBI Taxonomy" id="243230"/>
    <lineage>
        <taxon>Bacteria</taxon>
        <taxon>Thermotogati</taxon>
        <taxon>Deinococcota</taxon>
        <taxon>Deinococci</taxon>
        <taxon>Deinococcales</taxon>
        <taxon>Deinococcaceae</taxon>
        <taxon>Deinococcus</taxon>
    </lineage>
</organism>
<feature type="transmembrane region" description="Helical" evidence="2">
    <location>
        <begin position="251"/>
        <end position="269"/>
    </location>
</feature>